<evidence type="ECO:0000256" key="7">
    <source>
        <dbReference type="SAM" id="MobiDB-lite"/>
    </source>
</evidence>
<dbReference type="PROSITE" id="PS00092">
    <property type="entry name" value="N6_MTASE"/>
    <property type="match status" value="1"/>
</dbReference>
<dbReference type="GO" id="GO:0009007">
    <property type="term" value="F:site-specific DNA-methyltransferase (adenine-specific) activity"/>
    <property type="evidence" value="ECO:0007669"/>
    <property type="project" value="UniProtKB-EC"/>
</dbReference>
<evidence type="ECO:0000259" key="8">
    <source>
        <dbReference type="Pfam" id="PF01555"/>
    </source>
</evidence>
<keyword evidence="4 9" id="KW-0808">Transferase</keyword>
<dbReference type="SUPFAM" id="SSF53335">
    <property type="entry name" value="S-adenosyl-L-methionine-dependent methyltransferases"/>
    <property type="match status" value="1"/>
</dbReference>
<comment type="catalytic activity">
    <reaction evidence="6">
        <text>a 2'-deoxyadenosine in DNA + S-adenosyl-L-methionine = an N(6)-methyl-2'-deoxyadenosine in DNA + S-adenosyl-L-homocysteine + H(+)</text>
        <dbReference type="Rhea" id="RHEA:15197"/>
        <dbReference type="Rhea" id="RHEA-COMP:12418"/>
        <dbReference type="Rhea" id="RHEA-COMP:12419"/>
        <dbReference type="ChEBI" id="CHEBI:15378"/>
        <dbReference type="ChEBI" id="CHEBI:57856"/>
        <dbReference type="ChEBI" id="CHEBI:59789"/>
        <dbReference type="ChEBI" id="CHEBI:90615"/>
        <dbReference type="ChEBI" id="CHEBI:90616"/>
        <dbReference type="EC" id="2.1.1.72"/>
    </reaction>
</comment>
<evidence type="ECO:0000256" key="2">
    <source>
        <dbReference type="ARBA" id="ARBA00011900"/>
    </source>
</evidence>
<protein>
    <recommendedName>
        <fullName evidence="2">site-specific DNA-methyltransferase (adenine-specific)</fullName>
        <ecNumber evidence="2">2.1.1.72</ecNumber>
    </recommendedName>
</protein>
<dbReference type="GO" id="GO:0032259">
    <property type="term" value="P:methylation"/>
    <property type="evidence" value="ECO:0007669"/>
    <property type="project" value="UniProtKB-KW"/>
</dbReference>
<dbReference type="Pfam" id="PF01555">
    <property type="entry name" value="N6_N4_Mtase"/>
    <property type="match status" value="1"/>
</dbReference>
<accession>A0A377HAD3</accession>
<feature type="region of interest" description="Disordered" evidence="7">
    <location>
        <begin position="13"/>
        <end position="94"/>
    </location>
</feature>
<proteinExistence type="inferred from homology"/>
<reference evidence="9 10" key="1">
    <citation type="submission" date="2018-06" db="EMBL/GenBank/DDBJ databases">
        <authorList>
            <consortium name="Pathogen Informatics"/>
            <person name="Doyle S."/>
        </authorList>
    </citation>
    <scope>NUCLEOTIDE SEQUENCE [LARGE SCALE GENOMIC DNA]</scope>
    <source>
        <strain evidence="9 10">NCTC11413</strain>
    </source>
</reference>
<evidence type="ECO:0000256" key="6">
    <source>
        <dbReference type="ARBA" id="ARBA00047942"/>
    </source>
</evidence>
<evidence type="ECO:0000313" key="10">
    <source>
        <dbReference type="Proteomes" id="UP000254232"/>
    </source>
</evidence>
<dbReference type="EMBL" id="UGGZ01000001">
    <property type="protein sequence ID" value="STO39050.1"/>
    <property type="molecule type" value="Genomic_DNA"/>
</dbReference>
<dbReference type="Proteomes" id="UP000254232">
    <property type="component" value="Unassembled WGS sequence"/>
</dbReference>
<dbReference type="Gene3D" id="3.40.50.150">
    <property type="entry name" value="Vaccinia Virus protein VP39"/>
    <property type="match status" value="1"/>
</dbReference>
<dbReference type="GO" id="GO:0008170">
    <property type="term" value="F:N-methyltransferase activity"/>
    <property type="evidence" value="ECO:0007669"/>
    <property type="project" value="InterPro"/>
</dbReference>
<comment type="similarity">
    <text evidence="1">Belongs to the N(4)/N(6)-methyltransferase family.</text>
</comment>
<keyword evidence="3 9" id="KW-0489">Methyltransferase</keyword>
<evidence type="ECO:0000256" key="5">
    <source>
        <dbReference type="ARBA" id="ARBA00022691"/>
    </source>
</evidence>
<organism evidence="9 10">
    <name type="scientific">Gallibacterium anatis</name>
    <dbReference type="NCBI Taxonomy" id="750"/>
    <lineage>
        <taxon>Bacteria</taxon>
        <taxon>Pseudomonadati</taxon>
        <taxon>Pseudomonadota</taxon>
        <taxon>Gammaproteobacteria</taxon>
        <taxon>Pasteurellales</taxon>
        <taxon>Pasteurellaceae</taxon>
        <taxon>Gallibacterium</taxon>
    </lineage>
</organism>
<dbReference type="InterPro" id="IPR029063">
    <property type="entry name" value="SAM-dependent_MTases_sf"/>
</dbReference>
<evidence type="ECO:0000313" key="9">
    <source>
        <dbReference type="EMBL" id="STO39050.1"/>
    </source>
</evidence>
<dbReference type="PRINTS" id="PR00506">
    <property type="entry name" value="D21N6MTFRASE"/>
</dbReference>
<gene>
    <name evidence="9" type="ORF">NCTC11413_02215</name>
</gene>
<evidence type="ECO:0000256" key="3">
    <source>
        <dbReference type="ARBA" id="ARBA00022603"/>
    </source>
</evidence>
<evidence type="ECO:0000256" key="4">
    <source>
        <dbReference type="ARBA" id="ARBA00022679"/>
    </source>
</evidence>
<keyword evidence="5" id="KW-0949">S-adenosyl-L-methionine</keyword>
<dbReference type="GO" id="GO:0003677">
    <property type="term" value="F:DNA binding"/>
    <property type="evidence" value="ECO:0007669"/>
    <property type="project" value="InterPro"/>
</dbReference>
<dbReference type="PIRSF" id="PIRSF015855">
    <property type="entry name" value="TypeIII_Mtase_mKpnI"/>
    <property type="match status" value="1"/>
</dbReference>
<evidence type="ECO:0000256" key="1">
    <source>
        <dbReference type="ARBA" id="ARBA00006594"/>
    </source>
</evidence>
<name>A0A377HAD3_9PAST</name>
<dbReference type="AlphaFoldDB" id="A0A377HAD3"/>
<dbReference type="REBASE" id="420989">
    <property type="entry name" value="M.Gan11413ORF2215P"/>
</dbReference>
<dbReference type="EC" id="2.1.1.72" evidence="2"/>
<feature type="domain" description="DNA methylase N-4/N-6" evidence="8">
    <location>
        <begin position="201"/>
        <end position="560"/>
    </location>
</feature>
<dbReference type="InterPro" id="IPR002295">
    <property type="entry name" value="N4/N6-MTase_EcoPI_Mod-like"/>
</dbReference>
<dbReference type="InterPro" id="IPR002941">
    <property type="entry name" value="DNA_methylase_N4/N6"/>
</dbReference>
<sequence>MTVKKGKLQCLTAQHSTAQHSTAQHSTAQHSTAQHSTAQHSTAQHSTAQHSTAQHSTAQHSTAQHSTAQHSTAQHSTAQHSTAQHSTAQHSAAQQLDHLSLRAQQLSQLKSLLPEIFSEQQIDFEKFKQLFANEIATHLDRYTLNWAGKSEAYQVLQTPTQQTLTPCEAESVDFAQSQNVFIEGENLEVLKILQKSYFNSVKMIYIDPPYNTGNDFIYKDNFADSQADYAEKVGDKDEAGKLKRAFVKNSKENGHYHSNWLNMMLPRLHLARNLLRDDGVIFISIDDNEQAQLKLLCDEVFGEENFVATLHCQMSTTQGMKVKSAQSGNIVKNAEYILCYSKDGHQNIAKTLIYDPRPKYDEHYSLYLKEDGIIGNISELYDYKFPKDLNNKKALSLSEAYAKSEEFADIVRSHLADIVCSDKIGNVDISDLKNGYWKKVQHNGREYLLTLNNKGKVRQLLRLKDSWGKADDFYQSEGLRKIRGDWWEGFYIDMGNVSKEGDIEFKNGKKPLRLIYQLSKMVTAKNDLILDFFAGSGTTAHAVMQLNAEDGGNRKFICVQLPEKTDETSEAFKAGFHTIAEISKERIRRAGKQIAEQHADKTLDTGFKAFKLSGSHFKQWQTPTEQDLEKQLQMFIDPVAENTDTQAMMYELLLRLGFSLTAKVRWENHVYWVEENHQRVALILNEVNESIINDVMTRQPQKVVMLDRLFNGDDAFKKNTELQMSDANIALLVI</sequence>
<dbReference type="InterPro" id="IPR002052">
    <property type="entry name" value="DNA_methylase_N6_adenine_CS"/>
</dbReference>